<evidence type="ECO:0000313" key="2">
    <source>
        <dbReference type="EMBL" id="MBW31156.1"/>
    </source>
</evidence>
<evidence type="ECO:0000256" key="1">
    <source>
        <dbReference type="SAM" id="Phobius"/>
    </source>
</evidence>
<feature type="transmembrane region" description="Helical" evidence="1">
    <location>
        <begin position="44"/>
        <end position="65"/>
    </location>
</feature>
<keyword evidence="1" id="KW-0812">Transmembrane</keyword>
<dbReference type="EMBL" id="GGFM01010405">
    <property type="protein sequence ID" value="MBW31156.1"/>
    <property type="molecule type" value="Transcribed_RNA"/>
</dbReference>
<name>A0A2M3ZRH0_9DIPT</name>
<keyword evidence="1" id="KW-1133">Transmembrane helix</keyword>
<sequence length="135" mass="15984">MALLEVLIKLVRVVELLRAEVATVQCTIVHSTVDFQDLDLTALLGYRVTFRFVSLVLASIFTGFLCRRIFPCYLQLVYVLLEYLLFFALQQDFVPFLDHHAFLLDVIRRWLYLRHELRRSIVFDVFDLHGHFLVH</sequence>
<proteinExistence type="predicted"/>
<protein>
    <submittedName>
        <fullName evidence="2">Putative secreted peptide</fullName>
    </submittedName>
</protein>
<organism evidence="2">
    <name type="scientific">Anopheles braziliensis</name>
    <dbReference type="NCBI Taxonomy" id="58242"/>
    <lineage>
        <taxon>Eukaryota</taxon>
        <taxon>Metazoa</taxon>
        <taxon>Ecdysozoa</taxon>
        <taxon>Arthropoda</taxon>
        <taxon>Hexapoda</taxon>
        <taxon>Insecta</taxon>
        <taxon>Pterygota</taxon>
        <taxon>Neoptera</taxon>
        <taxon>Endopterygota</taxon>
        <taxon>Diptera</taxon>
        <taxon>Nematocera</taxon>
        <taxon>Culicoidea</taxon>
        <taxon>Culicidae</taxon>
        <taxon>Anophelinae</taxon>
        <taxon>Anopheles</taxon>
    </lineage>
</organism>
<reference evidence="2" key="1">
    <citation type="submission" date="2018-01" db="EMBL/GenBank/DDBJ databases">
        <title>An insight into the sialome of Amazonian anophelines.</title>
        <authorList>
            <person name="Ribeiro J.M."/>
            <person name="Scarpassa V."/>
            <person name="Calvo E."/>
        </authorList>
    </citation>
    <scope>NUCLEOTIDE SEQUENCE</scope>
    <source>
        <tissue evidence="2">Salivary glands</tissue>
    </source>
</reference>
<keyword evidence="1" id="KW-0472">Membrane</keyword>
<accession>A0A2M3ZRH0</accession>
<feature type="transmembrane region" description="Helical" evidence="1">
    <location>
        <begin position="72"/>
        <end position="89"/>
    </location>
</feature>
<dbReference type="AlphaFoldDB" id="A0A2M3ZRH0"/>